<keyword evidence="1" id="KW-0472">Membrane</keyword>
<dbReference type="RefSeq" id="WP_125560264.1">
    <property type="nucleotide sequence ID" value="NZ_RBVX01000034.1"/>
</dbReference>
<gene>
    <name evidence="2" type="ORF">D7Z54_25115</name>
</gene>
<dbReference type="EMBL" id="RBVX01000034">
    <property type="protein sequence ID" value="RSL30643.1"/>
    <property type="molecule type" value="Genomic_DNA"/>
</dbReference>
<comment type="caution">
    <text evidence="2">The sequence shown here is derived from an EMBL/GenBank/DDBJ whole genome shotgun (WGS) entry which is preliminary data.</text>
</comment>
<dbReference type="Proteomes" id="UP000275076">
    <property type="component" value="Unassembled WGS sequence"/>
</dbReference>
<protein>
    <submittedName>
        <fullName evidence="2">Uncharacterized protein</fullName>
    </submittedName>
</protein>
<dbReference type="OrthoDB" id="9932784at2"/>
<feature type="transmembrane region" description="Helical" evidence="1">
    <location>
        <begin position="7"/>
        <end position="26"/>
    </location>
</feature>
<evidence type="ECO:0000256" key="1">
    <source>
        <dbReference type="SAM" id="Phobius"/>
    </source>
</evidence>
<feature type="transmembrane region" description="Helical" evidence="1">
    <location>
        <begin position="65"/>
        <end position="86"/>
    </location>
</feature>
<evidence type="ECO:0000313" key="2">
    <source>
        <dbReference type="EMBL" id="RSL30643.1"/>
    </source>
</evidence>
<evidence type="ECO:0000313" key="3">
    <source>
        <dbReference type="Proteomes" id="UP000275076"/>
    </source>
</evidence>
<proteinExistence type="predicted"/>
<name>A0A428MWU4_9BACI</name>
<reference evidence="2 3" key="1">
    <citation type="submission" date="2018-10" db="EMBL/GenBank/DDBJ databases">
        <title>Draft genome sequence of Bacillus salarius IM0101, isolated from a hypersaline soil in Inner Mongolia, China.</title>
        <authorList>
            <person name="Yamprayoonswat W."/>
            <person name="Boonvisut S."/>
            <person name="Jumpathong W."/>
            <person name="Sittihan S."/>
            <person name="Ruangsuj P."/>
            <person name="Wanthongcharoen S."/>
            <person name="Thongpramul N."/>
            <person name="Pimmason S."/>
            <person name="Yu B."/>
            <person name="Yasawong M."/>
        </authorList>
    </citation>
    <scope>NUCLEOTIDE SEQUENCE [LARGE SCALE GENOMIC DNA]</scope>
    <source>
        <strain evidence="2 3">IM0101</strain>
    </source>
</reference>
<keyword evidence="1" id="KW-0812">Transmembrane</keyword>
<keyword evidence="1" id="KW-1133">Transmembrane helix</keyword>
<dbReference type="AlphaFoldDB" id="A0A428MWU4"/>
<organism evidence="2 3">
    <name type="scientific">Salibacterium salarium</name>
    <dbReference type="NCBI Taxonomy" id="284579"/>
    <lineage>
        <taxon>Bacteria</taxon>
        <taxon>Bacillati</taxon>
        <taxon>Bacillota</taxon>
        <taxon>Bacilli</taxon>
        <taxon>Bacillales</taxon>
        <taxon>Bacillaceae</taxon>
    </lineage>
</organism>
<accession>A0A428MWU4</accession>
<keyword evidence="3" id="KW-1185">Reference proteome</keyword>
<sequence>MKLAIHIGYFILFAVMTAASAFALFGQGFVEGIGMVSLGYIFILGSIWTIAYVLHLVCAGWKSRLILLFFTLTALCLWFLRGYPIVESFV</sequence>
<feature type="transmembrane region" description="Helical" evidence="1">
    <location>
        <begin position="38"/>
        <end position="58"/>
    </location>
</feature>